<dbReference type="GO" id="GO:0005768">
    <property type="term" value="C:endosome"/>
    <property type="evidence" value="ECO:0007669"/>
    <property type="project" value="TreeGrafter"/>
</dbReference>
<evidence type="ECO:0000256" key="6">
    <source>
        <dbReference type="ARBA" id="ARBA00046326"/>
    </source>
</evidence>
<evidence type="ECO:0000259" key="8">
    <source>
        <dbReference type="Pfam" id="PF24597"/>
    </source>
</evidence>
<dbReference type="EMBL" id="JABWAB010000003">
    <property type="protein sequence ID" value="KAF6057800.1"/>
    <property type="molecule type" value="Genomic_DNA"/>
</dbReference>
<evidence type="ECO:0000256" key="4">
    <source>
        <dbReference type="ARBA" id="ARBA00023034"/>
    </source>
</evidence>
<protein>
    <submittedName>
        <fullName evidence="10">Dopey, N-terminal family protein</fullName>
    </submittedName>
</protein>
<comment type="caution">
    <text evidence="10">The sequence shown here is derived from an EMBL/GenBank/DDBJ whole genome shotgun (WGS) entry which is preliminary data.</text>
</comment>
<gene>
    <name evidence="10" type="ORF">FOB60_002355</name>
</gene>
<dbReference type="Proteomes" id="UP000590412">
    <property type="component" value="Unassembled WGS sequence"/>
</dbReference>
<feature type="domain" description="DOP1-like C-terminal" evidence="9">
    <location>
        <begin position="1196"/>
        <end position="1638"/>
    </location>
</feature>
<dbReference type="InterPro" id="IPR040314">
    <property type="entry name" value="DOP1"/>
</dbReference>
<comment type="subcellular location">
    <subcellularLocation>
        <location evidence="1">Golgi apparatus membrane</location>
        <topology evidence="1">Peripheral membrane protein</topology>
    </subcellularLocation>
</comment>
<dbReference type="GO" id="GO:0005829">
    <property type="term" value="C:cytosol"/>
    <property type="evidence" value="ECO:0007669"/>
    <property type="project" value="GOC"/>
</dbReference>
<dbReference type="InterPro" id="IPR056458">
    <property type="entry name" value="TPR_DOP1_M"/>
</dbReference>
<keyword evidence="4" id="KW-0333">Golgi apparatus</keyword>
<dbReference type="GO" id="GO:0006895">
    <property type="term" value="P:Golgi to endosome transport"/>
    <property type="evidence" value="ECO:0007669"/>
    <property type="project" value="InterPro"/>
</dbReference>
<dbReference type="Pfam" id="PF04118">
    <property type="entry name" value="Dopey_N"/>
    <property type="match status" value="1"/>
</dbReference>
<keyword evidence="3" id="KW-0653">Protein transport</keyword>
<dbReference type="PANTHER" id="PTHR14042:SF24">
    <property type="entry name" value="PROTEIN DOPEY-1 HOMOLOG"/>
    <property type="match status" value="1"/>
</dbReference>
<name>A0A8X7NR79_CANPA</name>
<reference evidence="10" key="1">
    <citation type="submission" date="2020-03" db="EMBL/GenBank/DDBJ databases">
        <title>FDA dAtabase for Regulatory Grade micrObial Sequences (FDA-ARGOS): Supporting development and validation of Infectious Disease Dx tests.</title>
        <authorList>
            <person name="Campos J."/>
            <person name="Goldberg B."/>
            <person name="Tallon L."/>
            <person name="Sadzewicz L."/>
            <person name="Vavikolanu K."/>
            <person name="Mehta A."/>
            <person name="Aluvathingal J."/>
            <person name="Nadendla S."/>
            <person name="Nandy P."/>
            <person name="Geyer C."/>
            <person name="Yan Y."/>
            <person name="Sichtig H."/>
        </authorList>
    </citation>
    <scope>NUCLEOTIDE SEQUENCE [LARGE SCALE GENOMIC DNA]</scope>
    <source>
        <strain evidence="10">FDAARGOS_652</strain>
    </source>
</reference>
<dbReference type="PANTHER" id="PTHR14042">
    <property type="entry name" value="DOPEY-RELATED"/>
    <property type="match status" value="1"/>
</dbReference>
<dbReference type="GO" id="GO:0000139">
    <property type="term" value="C:Golgi membrane"/>
    <property type="evidence" value="ECO:0007669"/>
    <property type="project" value="UniProtKB-SubCell"/>
</dbReference>
<comment type="similarity">
    <text evidence="6">Belongs to the DOP1 family.</text>
</comment>
<keyword evidence="5" id="KW-0472">Membrane</keyword>
<evidence type="ECO:0000256" key="1">
    <source>
        <dbReference type="ARBA" id="ARBA00004395"/>
    </source>
</evidence>
<keyword evidence="2" id="KW-0813">Transport</keyword>
<feature type="domain" description="DOP1 N-terminal" evidence="7">
    <location>
        <begin position="7"/>
        <end position="329"/>
    </location>
</feature>
<sequence>MFKTPSRNTKYEQSVDKTLALFESLEEWADYIAFLSKLQKVLQSYKEELDKEVKEGGGGGGEHEHSFFVPHATEVSYRLALCLSPTLPNGVHQKTLNIYEFILENLNSKQLNSDVSIWIPGFLPLFSYSSIQIKPQQIKIVKNLIIEKLSRETLSNLIKPLVVWFLSGLEDTNSEVFNDVHSLMVSFKSKLQDDSQFWHCIFLCIINTPERRLGALHWCERNLPEFANTKDEQGNPLYSQEAQLCMKPEAGLLVRAFAVVIGLSSSADILVTRGFFDLLLSRVPLDSAIFDHKVTSKDKDLLIMSCCKITLNKDVSLNRRVLNYFLGPDIDSDSETRREYFKMNAKDSLSRGLVKLGTSNSKRNQLDALKMSFYLIMDKWEINYELTPELFSPFLYQCFAKRHDEEVIKTAMNFFDETESLYIWNEVLKLVVSDKEANLDIVEFILKHFHLNEDENVDKFSPLVLSCLLFGLEINNQKLELIEIIFGYIQLGKLGDISKDSQLSRSQLFESVTSWTKQEANHDLETLPYSFDELVPYIFSQLQTLYLTNSSKSNFDTRIGNLWIRLFDAVEADDVKQDISGKFVSRWLKELPESLNTRDIFIALTRVNMLNHLSKFIGVLEKEICLKYILSSLWQAVVSSNPANHQVEAVKSIFELRFSFPIHKLEAGILELFLQISLDKQYLAFETLYIHTSGISEAENVLSRLFQLILDDSDKDGAQQQEVVLDLIHRLVSNNKPQRLLNLCFTPLTRFGFMENGHFKFEPSEDCDQYAYDLKQVESLLTYDSKSIRHHISSDQFGVPDVTEEHDDHHLQMSYKRYLILLLKENLKLITFESAFMYSKDECRTIADISLNIYMKLITGNEKNFETLFDELLIDTFNHLNGKDYDGVSESTIGKFLQCIFHFLDRASVSNVKLNLLHVHEQDKGPLLVNLIQVGVAKCQSPILLEKYMNLITKSAYLFGESIFSILLTLTETIVSKINLLFDRFLHWDDFKSTECFDDSMIILFDGLENFLTICHGYLMHSSARVQIQSQKNKDSANNGFLNSVMSGVFQIESPSTKDTEQNKHYSTLIALHDATKASFKIWDWADSKTNIPDDVTTYSDRSLTFLSFKLKFRTKTFLDRLIELERQEIVNTLITSNIQLSSVLKLLNILDNGRSQVTLPYLFNYIKMKFNPQMFLDTSKTYVESIVDSHDLSSFVVAFYDFMDSDTIFDTLNQTLEFLDLVASQVSNFDPIVPGALQICKVISIKTGNTRNREYLKNKKLLSDSFTKLFNQYINHHSTLKMNSADVGNDAANNHQFIDTITELVPILEEIYRDSEKTNQTVGFIINNVILTQNKKKQPHLNDALLQLLLLLGQHHPVRVWKSTVADLFNDRNFFTTNACSNSKWMEIIQIWIENEKDKFDDKIAKLAPSSTNSPAGTLFNWNEDSEIEAKINVIKQLTYTILVQPHDYFANKINQVFDKVNQLLSLSTCPAPIRIEVTTLLRAVVLKISDVHLTSHWAMIIHELRSIFTLISHPPKSTKELTSIPPQTLQLILFASKLLDELLIVNPDGFNLNSWLFISVDFENKSTQTNSIIDSISKNNDFTFLKNDAIKLNHGDLMDETSLSPLLEGVRHISSITQLRLFFDSLSMIHYERTYSLKLVNLKTCQDDIVHDLITIS</sequence>
<evidence type="ECO:0000313" key="11">
    <source>
        <dbReference type="Proteomes" id="UP000590412"/>
    </source>
</evidence>
<organism evidence="10 11">
    <name type="scientific">Candida parapsilosis</name>
    <name type="common">Yeast</name>
    <dbReference type="NCBI Taxonomy" id="5480"/>
    <lineage>
        <taxon>Eukaryota</taxon>
        <taxon>Fungi</taxon>
        <taxon>Dikarya</taxon>
        <taxon>Ascomycota</taxon>
        <taxon>Saccharomycotina</taxon>
        <taxon>Pichiomycetes</taxon>
        <taxon>Debaryomycetaceae</taxon>
        <taxon>Candida/Lodderomyces clade</taxon>
        <taxon>Candida</taxon>
    </lineage>
</organism>
<dbReference type="InterPro" id="IPR007249">
    <property type="entry name" value="DOP1_N"/>
</dbReference>
<dbReference type="InterPro" id="IPR056457">
    <property type="entry name" value="DOP1_C"/>
</dbReference>
<evidence type="ECO:0000259" key="9">
    <source>
        <dbReference type="Pfam" id="PF24598"/>
    </source>
</evidence>
<proteinExistence type="inferred from homology"/>
<evidence type="ECO:0000313" key="10">
    <source>
        <dbReference type="EMBL" id="KAF6057800.1"/>
    </source>
</evidence>
<dbReference type="Pfam" id="PF24597">
    <property type="entry name" value="TPR_DOP1_M"/>
    <property type="match status" value="1"/>
</dbReference>
<evidence type="ECO:0000256" key="5">
    <source>
        <dbReference type="ARBA" id="ARBA00023136"/>
    </source>
</evidence>
<dbReference type="GO" id="GO:0015031">
    <property type="term" value="P:protein transport"/>
    <property type="evidence" value="ECO:0007669"/>
    <property type="project" value="UniProtKB-KW"/>
</dbReference>
<feature type="domain" description="DOP1-like middle TPR" evidence="8">
    <location>
        <begin position="340"/>
        <end position="477"/>
    </location>
</feature>
<dbReference type="GO" id="GO:0005802">
    <property type="term" value="C:trans-Golgi network"/>
    <property type="evidence" value="ECO:0007669"/>
    <property type="project" value="TreeGrafter"/>
</dbReference>
<accession>A0A8X7NR79</accession>
<evidence type="ECO:0000256" key="2">
    <source>
        <dbReference type="ARBA" id="ARBA00022448"/>
    </source>
</evidence>
<evidence type="ECO:0000259" key="7">
    <source>
        <dbReference type="Pfam" id="PF04118"/>
    </source>
</evidence>
<dbReference type="Pfam" id="PF24598">
    <property type="entry name" value="DOP1_C"/>
    <property type="match status" value="1"/>
</dbReference>
<evidence type="ECO:0000256" key="3">
    <source>
        <dbReference type="ARBA" id="ARBA00022927"/>
    </source>
</evidence>